<dbReference type="RefSeq" id="XP_018657198.2">
    <property type="nucleotide sequence ID" value="XM_018809595.2"/>
</dbReference>
<proteinExistence type="predicted"/>
<gene>
    <name evidence="2" type="ORF">TGAM01_v210506</name>
</gene>
<dbReference type="EMBL" id="JPDN02000064">
    <property type="protein sequence ID" value="PON20632.1"/>
    <property type="molecule type" value="Genomic_DNA"/>
</dbReference>
<protein>
    <submittedName>
        <fullName evidence="2">Uncharacterized protein</fullName>
    </submittedName>
</protein>
<dbReference type="Proteomes" id="UP000054821">
    <property type="component" value="Unassembled WGS sequence"/>
</dbReference>
<keyword evidence="1" id="KW-0732">Signal</keyword>
<feature type="chain" id="PRO_5015155773" evidence="1">
    <location>
        <begin position="21"/>
        <end position="431"/>
    </location>
</feature>
<dbReference type="AlphaFoldDB" id="A0A2P4Z8M9"/>
<accession>A0A2P4Z8M9</accession>
<evidence type="ECO:0000313" key="3">
    <source>
        <dbReference type="Proteomes" id="UP000054821"/>
    </source>
</evidence>
<evidence type="ECO:0000313" key="2">
    <source>
        <dbReference type="EMBL" id="PON20632.1"/>
    </source>
</evidence>
<evidence type="ECO:0000256" key="1">
    <source>
        <dbReference type="SAM" id="SignalP"/>
    </source>
</evidence>
<name>A0A2P4Z8M9_9HYPO</name>
<feature type="signal peptide" evidence="1">
    <location>
        <begin position="1"/>
        <end position="20"/>
    </location>
</feature>
<organism evidence="2 3">
    <name type="scientific">Trichoderma gamsii</name>
    <dbReference type="NCBI Taxonomy" id="398673"/>
    <lineage>
        <taxon>Eukaryota</taxon>
        <taxon>Fungi</taxon>
        <taxon>Dikarya</taxon>
        <taxon>Ascomycota</taxon>
        <taxon>Pezizomycotina</taxon>
        <taxon>Sordariomycetes</taxon>
        <taxon>Hypocreomycetidae</taxon>
        <taxon>Hypocreales</taxon>
        <taxon>Hypocreaceae</taxon>
        <taxon>Trichoderma</taxon>
    </lineage>
</organism>
<comment type="caution">
    <text evidence="2">The sequence shown here is derived from an EMBL/GenBank/DDBJ whole genome shotgun (WGS) entry which is preliminary data.</text>
</comment>
<reference evidence="2 3" key="1">
    <citation type="journal article" date="2016" name="Genome Announc.">
        <title>Draft Whole-Genome Sequence of Trichoderma gamsii T6085, a Promising Biocontrol Agent of Fusarium Head Blight on Wheat.</title>
        <authorList>
            <person name="Baroncelli R."/>
            <person name="Zapparata A."/>
            <person name="Piaggeschi G."/>
            <person name="Sarrocco S."/>
            <person name="Vannacci G."/>
        </authorList>
    </citation>
    <scope>NUCLEOTIDE SEQUENCE [LARGE SCALE GENOMIC DNA]</scope>
    <source>
        <strain evidence="2 3">T6085</strain>
    </source>
</reference>
<keyword evidence="3" id="KW-1185">Reference proteome</keyword>
<dbReference type="GeneID" id="29989678"/>
<sequence>MPLSSGLDLIFHVLLHLFETLKLLGVSQRIILSPLLRASKFNPYKVFKRITASRAIFTPFWTAVIPIMESLTIDKLVIDKAWIDTFNDGPYTSLIMVSYLLDKMGLTHEYLLEEPFTLSLKSGDNKKKKELQAALEAIDAEEITQPPLSICWTTPAGRCTSFALRTTNDLTEKVVSKVNFWSYDFGSHRVARCKNTTTLMDSASKRGALFLQQGSWVGSTLGEQEWSWCPKDPSNPDSKDGFLDIRSKKKGKYAPEIRRRAAMKACLVQMVSDKKGAQAPALTLFRYFKDTESEFRGLMSWKLSGKDKKEPEFTDTGEPFDDDQRDDDVARELKGLHLTWTYEAPEGRKVKRDPTKRFVIQWGDPRASEETEKECFETLKIYFDNCCIASGPREVQWNNIKEEHDKFWNAACKVWKGHPMVTHKPHDRSNN</sequence>